<keyword evidence="2" id="KW-0472">Membrane</keyword>
<feature type="transmembrane region" description="Helical" evidence="2">
    <location>
        <begin position="80"/>
        <end position="102"/>
    </location>
</feature>
<feature type="region of interest" description="Disordered" evidence="1">
    <location>
        <begin position="197"/>
        <end position="222"/>
    </location>
</feature>
<keyword evidence="4" id="KW-1185">Reference proteome</keyword>
<evidence type="ECO:0000256" key="2">
    <source>
        <dbReference type="SAM" id="Phobius"/>
    </source>
</evidence>
<comment type="caution">
    <text evidence="3">The sequence shown here is derived from an EMBL/GenBank/DDBJ whole genome shotgun (WGS) entry which is preliminary data.</text>
</comment>
<feature type="compositionally biased region" description="Low complexity" evidence="1">
    <location>
        <begin position="111"/>
        <end position="126"/>
    </location>
</feature>
<feature type="region of interest" description="Disordered" evidence="1">
    <location>
        <begin position="111"/>
        <end position="175"/>
    </location>
</feature>
<gene>
    <name evidence="3" type="ORF">Poly51_27710</name>
</gene>
<accession>A0A5C6F8Q5</accession>
<protein>
    <submittedName>
        <fullName evidence="3">Uncharacterized protein</fullName>
    </submittedName>
</protein>
<sequence>MVQIDGPLEQLRAGSSSVDSEAITADGLPDEFAGDPSAPDRPPVERGFAGEEFLPAEDDRLENPAQMDWQSDATRRRRQIALVATVSIFTLIVAALGFGWFVRSYRQPDTVAADPSDPVASAPEPATDVTTDPPSDQEPVASDLPESSDAVPEDAAADTTMESVTPKPAEDDGHVVAPEPAVAEPAAPIIPVDLMPKSPLAMNTDSAPATRDGGASSAIDPDASKLAKLPPGLAKYTPFLLQDANAEVPTLQAPPTMDEVAIDGAAEEDIDPLDQTEARAVNVKSDMAIKMAFRNKDYPLTDLVLMISQITGVPIQVDWVSFDIAGADVDRRVELPKSMTAAVDVLTQVAISIGAEVRTEETLLTLTIADDPFAAAVAQIKGLDDFGDHVESARSVLDDFLRPAEPPVAPQRQFDELGELAEVKPPPIRDPRQDEQLAAIASEILRRMRGIPPKVADDRLRRWAHWSVEQDADWSVVSQGNPGAQIDVPIAMAGFLKRVARTNDTACLVNWYDANRRGATPERLLLPDARHGLASMLEQTFSPLGLRVRQVDASHWWVGSDVTYDRLSVIAASPPLGDNVGVFVEKVNRIMAGATRDHYRVAIDVQSNRALMMLPRYVVRQLPKLIE</sequence>
<feature type="region of interest" description="Disordered" evidence="1">
    <location>
        <begin position="1"/>
        <end position="48"/>
    </location>
</feature>
<name>A0A5C6F8Q5_9BACT</name>
<reference evidence="3 4" key="1">
    <citation type="submission" date="2019-02" db="EMBL/GenBank/DDBJ databases">
        <title>Deep-cultivation of Planctomycetes and their phenomic and genomic characterization uncovers novel biology.</title>
        <authorList>
            <person name="Wiegand S."/>
            <person name="Jogler M."/>
            <person name="Boedeker C."/>
            <person name="Pinto D."/>
            <person name="Vollmers J."/>
            <person name="Rivas-Marin E."/>
            <person name="Kohn T."/>
            <person name="Peeters S.H."/>
            <person name="Heuer A."/>
            <person name="Rast P."/>
            <person name="Oberbeckmann S."/>
            <person name="Bunk B."/>
            <person name="Jeske O."/>
            <person name="Meyerdierks A."/>
            <person name="Storesund J.E."/>
            <person name="Kallscheuer N."/>
            <person name="Luecker S."/>
            <person name="Lage O.M."/>
            <person name="Pohl T."/>
            <person name="Merkel B.J."/>
            <person name="Hornburger P."/>
            <person name="Mueller R.-W."/>
            <person name="Bruemmer F."/>
            <person name="Labrenz M."/>
            <person name="Spormann A.M."/>
            <person name="Op Den Camp H."/>
            <person name="Overmann J."/>
            <person name="Amann R."/>
            <person name="Jetten M.S.M."/>
            <person name="Mascher T."/>
            <person name="Medema M.H."/>
            <person name="Devos D.P."/>
            <person name="Kaster A.-K."/>
            <person name="Ovreas L."/>
            <person name="Rohde M."/>
            <person name="Galperin M.Y."/>
            <person name="Jogler C."/>
        </authorList>
    </citation>
    <scope>NUCLEOTIDE SEQUENCE [LARGE SCALE GENOMIC DNA]</scope>
    <source>
        <strain evidence="3 4">Poly51</strain>
    </source>
</reference>
<keyword evidence="2" id="KW-1133">Transmembrane helix</keyword>
<proteinExistence type="predicted"/>
<evidence type="ECO:0000313" key="3">
    <source>
        <dbReference type="EMBL" id="TWU56854.1"/>
    </source>
</evidence>
<keyword evidence="2" id="KW-0812">Transmembrane</keyword>
<evidence type="ECO:0000313" key="4">
    <source>
        <dbReference type="Proteomes" id="UP000318288"/>
    </source>
</evidence>
<evidence type="ECO:0000256" key="1">
    <source>
        <dbReference type="SAM" id="MobiDB-lite"/>
    </source>
</evidence>
<dbReference type="AlphaFoldDB" id="A0A5C6F8Q5"/>
<dbReference type="EMBL" id="SJPW01000003">
    <property type="protein sequence ID" value="TWU56854.1"/>
    <property type="molecule type" value="Genomic_DNA"/>
</dbReference>
<organism evidence="3 4">
    <name type="scientific">Rubripirellula tenax</name>
    <dbReference type="NCBI Taxonomy" id="2528015"/>
    <lineage>
        <taxon>Bacteria</taxon>
        <taxon>Pseudomonadati</taxon>
        <taxon>Planctomycetota</taxon>
        <taxon>Planctomycetia</taxon>
        <taxon>Pirellulales</taxon>
        <taxon>Pirellulaceae</taxon>
        <taxon>Rubripirellula</taxon>
    </lineage>
</organism>
<dbReference type="Proteomes" id="UP000318288">
    <property type="component" value="Unassembled WGS sequence"/>
</dbReference>